<proteinExistence type="predicted"/>
<reference evidence="1 2" key="1">
    <citation type="submission" date="2016-04" db="EMBL/GenBank/DDBJ databases">
        <title>ATOL: Assembling a taxonomically balanced genome-scale reconstruction of the evolutionary history of the Enterobacteriaceae.</title>
        <authorList>
            <person name="Plunkett G.III."/>
            <person name="Neeno-Eckwall E.C."/>
            <person name="Glasner J.D."/>
            <person name="Perna N.T."/>
        </authorList>
    </citation>
    <scope>NUCLEOTIDE SEQUENCE [LARGE SCALE GENOMIC DNA]</scope>
    <source>
        <strain evidence="1 2">ATCC 51605</strain>
    </source>
</reference>
<gene>
    <name evidence="1" type="ORF">M975_3222</name>
</gene>
<name>A0A1B7IJM9_9ENTR</name>
<accession>A0A1B7IJM9</accession>
<comment type="caution">
    <text evidence="1">The sequence shown here is derived from an EMBL/GenBank/DDBJ whole genome shotgun (WGS) entry which is preliminary data.</text>
</comment>
<dbReference type="AlphaFoldDB" id="A0A1B7IJM9"/>
<dbReference type="EMBL" id="LXER01000029">
    <property type="protein sequence ID" value="OAT29684.1"/>
    <property type="molecule type" value="Genomic_DNA"/>
</dbReference>
<protein>
    <submittedName>
        <fullName evidence="1">Uncharacterized protein</fullName>
    </submittedName>
</protein>
<dbReference type="PATRIC" id="fig|1354251.4.peg.3315"/>
<keyword evidence="2" id="KW-1185">Reference proteome</keyword>
<organism evidence="1 2">
    <name type="scientific">Buttiauxella brennerae ATCC 51605</name>
    <dbReference type="NCBI Taxonomy" id="1354251"/>
    <lineage>
        <taxon>Bacteria</taxon>
        <taxon>Pseudomonadati</taxon>
        <taxon>Pseudomonadota</taxon>
        <taxon>Gammaproteobacteria</taxon>
        <taxon>Enterobacterales</taxon>
        <taxon>Enterobacteriaceae</taxon>
        <taxon>Buttiauxella</taxon>
    </lineage>
</organism>
<evidence type="ECO:0000313" key="2">
    <source>
        <dbReference type="Proteomes" id="UP000078410"/>
    </source>
</evidence>
<dbReference type="Proteomes" id="UP000078410">
    <property type="component" value="Unassembled WGS sequence"/>
</dbReference>
<sequence>MHHLTARCMVMVQQNQISDSKAALTQQKKTQNVTFGD</sequence>
<evidence type="ECO:0000313" key="1">
    <source>
        <dbReference type="EMBL" id="OAT29684.1"/>
    </source>
</evidence>